<evidence type="ECO:0000256" key="2">
    <source>
        <dbReference type="ARBA" id="ARBA00023239"/>
    </source>
</evidence>
<dbReference type="GO" id="GO:0009350">
    <property type="term" value="C:ethanolamine ammonia-lyase complex"/>
    <property type="evidence" value="ECO:0007669"/>
    <property type="project" value="UniProtKB-UniRule"/>
</dbReference>
<comment type="similarity">
    <text evidence="5">Belongs to the EutC family.</text>
</comment>
<keyword evidence="2 5" id="KW-0456">Lyase</keyword>
<dbReference type="UniPathway" id="UPA00560"/>
<dbReference type="GO" id="GO:0008851">
    <property type="term" value="F:ethanolamine ammonia-lyase activity"/>
    <property type="evidence" value="ECO:0007669"/>
    <property type="project" value="UniProtKB-UniRule"/>
</dbReference>
<keyword evidence="1 5" id="KW-0846">Cobalamin</keyword>
<dbReference type="InterPro" id="IPR042255">
    <property type="entry name" value="EutC_N"/>
</dbReference>
<evidence type="ECO:0000256" key="5">
    <source>
        <dbReference type="HAMAP-Rule" id="MF_00601"/>
    </source>
</evidence>
<evidence type="ECO:0000313" key="6">
    <source>
        <dbReference type="EMBL" id="PZP49693.1"/>
    </source>
</evidence>
<dbReference type="InterPro" id="IPR042251">
    <property type="entry name" value="EutC_C"/>
</dbReference>
<dbReference type="Gene3D" id="3.40.50.11240">
    <property type="entry name" value="Ethanolamine ammonia-lyase light chain (EutC)"/>
    <property type="match status" value="1"/>
</dbReference>
<dbReference type="GO" id="GO:0031471">
    <property type="term" value="C:ethanolamine degradation polyhedral organelle"/>
    <property type="evidence" value="ECO:0007669"/>
    <property type="project" value="UniProtKB-UniRule"/>
</dbReference>
<dbReference type="GO" id="GO:0046336">
    <property type="term" value="P:ethanolamine catabolic process"/>
    <property type="evidence" value="ECO:0007669"/>
    <property type="project" value="UniProtKB-UniRule"/>
</dbReference>
<feature type="binding site" evidence="5">
    <location>
        <position position="181"/>
    </location>
    <ligand>
        <name>adenosylcob(III)alamin</name>
        <dbReference type="ChEBI" id="CHEBI:18408"/>
    </ligand>
</feature>
<comment type="function">
    <text evidence="5">Catalyzes the deamination of various vicinal amino-alcohols to oxo compounds. Allows this organism to utilize ethanolamine as the sole source of nitrogen and carbon in the presence of external vitamin B12.</text>
</comment>
<evidence type="ECO:0000256" key="3">
    <source>
        <dbReference type="ARBA" id="ARBA00023285"/>
    </source>
</evidence>
<comment type="pathway">
    <text evidence="5">Amine and polyamine degradation; ethanolamine degradation.</text>
</comment>
<dbReference type="Gene3D" id="1.10.30.40">
    <property type="entry name" value="Ethanolamine ammonia-lyase light chain (EutC), N-terminal domain"/>
    <property type="match status" value="1"/>
</dbReference>
<comment type="catalytic activity">
    <reaction evidence="5">
        <text>ethanolamine = acetaldehyde + NH4(+)</text>
        <dbReference type="Rhea" id="RHEA:15313"/>
        <dbReference type="ChEBI" id="CHEBI:15343"/>
        <dbReference type="ChEBI" id="CHEBI:28938"/>
        <dbReference type="ChEBI" id="CHEBI:57603"/>
        <dbReference type="EC" id="4.3.1.7"/>
    </reaction>
</comment>
<comment type="subunit">
    <text evidence="5">The basic unit is a heterodimer which dimerizes to form tetramers. The heterotetramers trimerize; 6 large subunits form a core ring with 6 small subunits projecting outwards.</text>
</comment>
<reference evidence="6 7" key="1">
    <citation type="submission" date="2017-11" db="EMBL/GenBank/DDBJ databases">
        <title>Infants hospitalized years apart are colonized by the same room-sourced microbial strains.</title>
        <authorList>
            <person name="Brooks B."/>
            <person name="Olm M.R."/>
            <person name="Firek B.A."/>
            <person name="Baker R."/>
            <person name="Thomas B.C."/>
            <person name="Morowitz M.J."/>
            <person name="Banfield J.F."/>
        </authorList>
    </citation>
    <scope>NUCLEOTIDE SEQUENCE [LARGE SCALE GENOMIC DNA]</scope>
    <source>
        <strain evidence="6">S2_009_000_R2_76</strain>
    </source>
</reference>
<sequence>MELGKIQNIQDDNWSTLKDFTQARIALGRTGVAIPLKETLQFRLAHAHARDAVYSALDLEKLHTEISELGLDYMDVQSEVQSRDEYLKRPDKGRELGGQSRLQLRQLASNPCDICIVLSDGLSAMAINENAIPLIQILSQLSKKMHYSWTPIVLVDQGRVAVADEIAAILQASIVIHLIGERPGLSSSNSLGAYITYHPQKGLTDETRNCISNIRPEGLQIPIAAEKIMYLVRESLRMGLSGVQLKDTFPGHLLLD</sequence>
<comment type="cofactor">
    <cofactor evidence="5">
        <name>adenosylcob(III)alamin</name>
        <dbReference type="ChEBI" id="CHEBI:18408"/>
    </cofactor>
    <text evidence="5">Binds between the large and small subunits.</text>
</comment>
<organism evidence="6 7">
    <name type="scientific">Pseudopedobacter saltans</name>
    <dbReference type="NCBI Taxonomy" id="151895"/>
    <lineage>
        <taxon>Bacteria</taxon>
        <taxon>Pseudomonadati</taxon>
        <taxon>Bacteroidota</taxon>
        <taxon>Sphingobacteriia</taxon>
        <taxon>Sphingobacteriales</taxon>
        <taxon>Sphingobacteriaceae</taxon>
        <taxon>Pseudopedobacter</taxon>
    </lineage>
</organism>
<dbReference type="PIRSF" id="PIRSF018982">
    <property type="entry name" value="EutC"/>
    <property type="match status" value="1"/>
</dbReference>
<dbReference type="GO" id="GO:0031419">
    <property type="term" value="F:cobalamin binding"/>
    <property type="evidence" value="ECO:0007669"/>
    <property type="project" value="UniProtKB-UniRule"/>
</dbReference>
<comment type="subcellular location">
    <subcellularLocation>
        <location evidence="5">Bacterial microcompartment</location>
    </subcellularLocation>
</comment>
<dbReference type="GO" id="GO:0006520">
    <property type="term" value="P:amino acid metabolic process"/>
    <property type="evidence" value="ECO:0007669"/>
    <property type="project" value="InterPro"/>
</dbReference>
<evidence type="ECO:0000256" key="4">
    <source>
        <dbReference type="ARBA" id="ARBA00024446"/>
    </source>
</evidence>
<dbReference type="PANTHER" id="PTHR39330:SF1">
    <property type="entry name" value="ETHANOLAMINE AMMONIA-LYASE SMALL SUBUNIT"/>
    <property type="match status" value="1"/>
</dbReference>
<keyword evidence="3 5" id="KW-0170">Cobalt</keyword>
<dbReference type="Pfam" id="PF05985">
    <property type="entry name" value="EutC"/>
    <property type="match status" value="1"/>
</dbReference>
<feature type="binding site" evidence="5">
    <location>
        <position position="210"/>
    </location>
    <ligand>
        <name>adenosylcob(III)alamin</name>
        <dbReference type="ChEBI" id="CHEBI:18408"/>
    </ligand>
</feature>
<evidence type="ECO:0000313" key="7">
    <source>
        <dbReference type="Proteomes" id="UP000249645"/>
    </source>
</evidence>
<dbReference type="InterPro" id="IPR009246">
    <property type="entry name" value="EutC"/>
</dbReference>
<feature type="binding site" evidence="5">
    <location>
        <position position="160"/>
    </location>
    <ligand>
        <name>adenosylcob(III)alamin</name>
        <dbReference type="ChEBI" id="CHEBI:18408"/>
    </ligand>
</feature>
<dbReference type="PANTHER" id="PTHR39330">
    <property type="entry name" value="ETHANOLAMINE AMMONIA-LYASE LIGHT CHAIN"/>
    <property type="match status" value="1"/>
</dbReference>
<evidence type="ECO:0000256" key="1">
    <source>
        <dbReference type="ARBA" id="ARBA00022628"/>
    </source>
</evidence>
<dbReference type="NCBIfam" id="NF003971">
    <property type="entry name" value="PRK05465.1"/>
    <property type="match status" value="1"/>
</dbReference>
<dbReference type="AlphaFoldDB" id="A0A2W5F4H1"/>
<name>A0A2W5F4H1_9SPHI</name>
<dbReference type="HAMAP" id="MF_00601">
    <property type="entry name" value="EutC"/>
    <property type="match status" value="1"/>
</dbReference>
<accession>A0A2W5F4H1</accession>
<comment type="caution">
    <text evidence="6">The sequence shown here is derived from an EMBL/GenBank/DDBJ whole genome shotgun (WGS) entry which is preliminary data.</text>
</comment>
<gene>
    <name evidence="5" type="primary">eutC</name>
    <name evidence="6" type="ORF">DI598_07245</name>
</gene>
<keyword evidence="4 5" id="KW-1283">Bacterial microcompartment</keyword>
<dbReference type="EMBL" id="QFOI01000099">
    <property type="protein sequence ID" value="PZP49693.1"/>
    <property type="molecule type" value="Genomic_DNA"/>
</dbReference>
<dbReference type="Proteomes" id="UP000249645">
    <property type="component" value="Unassembled WGS sequence"/>
</dbReference>
<protein>
    <recommendedName>
        <fullName evidence="5">Ethanolamine ammonia-lyase small subunit</fullName>
        <shortName evidence="5">EAL small subunit</shortName>
        <ecNumber evidence="5">4.3.1.7</ecNumber>
    </recommendedName>
</protein>
<proteinExistence type="inferred from homology"/>
<dbReference type="EC" id="4.3.1.7" evidence="5"/>